<evidence type="ECO:0000256" key="1">
    <source>
        <dbReference type="ARBA" id="ARBA00022527"/>
    </source>
</evidence>
<dbReference type="AlphaFoldDB" id="A0A6A6WMG8"/>
<sequence length="382" mass="43308">MYLRGVYSPVEIGNRFKDGQYLVVVVSKGHICIRNACNVALKIIQNDDRTHELEIMRHLRDSSIAHANVTHGGRKFVVQLLDDFDVSSTHRCLVLEVMGRSIASYAEQCPGCCLPRSMAKKVMYQVALGLDYLWKCHVAHGDLHWGNVLFAAPIASTLEEKRLKSYLGEPDLGSVQRLDGRILLEPSVPSYLVRPKTFRGYNADLRIVDLGGAFFHNDPPRLLHTPVHMRAPEALFNRKLSPRVDMWSMGCLLFGSVTGRSFANSILADESSTIEEIQSYIGAAPVDWINQLDVKVRKSINGLGLRSIPLDRYLRIAYDQDEAALVEEDEENFPVEEYEKAKREFTDAELDTLSFLLLNLLTYDPTMRYTPEILLQSQFFEN</sequence>
<evidence type="ECO:0000259" key="6">
    <source>
        <dbReference type="PROSITE" id="PS50011"/>
    </source>
</evidence>
<protein>
    <submittedName>
        <fullName evidence="7">Kinase-like protein</fullName>
    </submittedName>
</protein>
<dbReference type="Proteomes" id="UP000799437">
    <property type="component" value="Unassembled WGS sequence"/>
</dbReference>
<keyword evidence="3" id="KW-0547">Nucleotide-binding</keyword>
<dbReference type="OrthoDB" id="5979581at2759"/>
<dbReference type="GO" id="GO:0005634">
    <property type="term" value="C:nucleus"/>
    <property type="evidence" value="ECO:0007669"/>
    <property type="project" value="TreeGrafter"/>
</dbReference>
<reference evidence="7" key="1">
    <citation type="journal article" date="2020" name="Stud. Mycol.">
        <title>101 Dothideomycetes genomes: a test case for predicting lifestyles and emergence of pathogens.</title>
        <authorList>
            <person name="Haridas S."/>
            <person name="Albert R."/>
            <person name="Binder M."/>
            <person name="Bloem J."/>
            <person name="Labutti K."/>
            <person name="Salamov A."/>
            <person name="Andreopoulos B."/>
            <person name="Baker S."/>
            <person name="Barry K."/>
            <person name="Bills G."/>
            <person name="Bluhm B."/>
            <person name="Cannon C."/>
            <person name="Castanera R."/>
            <person name="Culley D."/>
            <person name="Daum C."/>
            <person name="Ezra D."/>
            <person name="Gonzalez J."/>
            <person name="Henrissat B."/>
            <person name="Kuo A."/>
            <person name="Liang C."/>
            <person name="Lipzen A."/>
            <person name="Lutzoni F."/>
            <person name="Magnuson J."/>
            <person name="Mondo S."/>
            <person name="Nolan M."/>
            <person name="Ohm R."/>
            <person name="Pangilinan J."/>
            <person name="Park H.-J."/>
            <person name="Ramirez L."/>
            <person name="Alfaro M."/>
            <person name="Sun H."/>
            <person name="Tritt A."/>
            <person name="Yoshinaga Y."/>
            <person name="Zwiers L.-H."/>
            <person name="Turgeon B."/>
            <person name="Goodwin S."/>
            <person name="Spatafora J."/>
            <person name="Crous P."/>
            <person name="Grigoriev I."/>
        </authorList>
    </citation>
    <scope>NUCLEOTIDE SEQUENCE</scope>
    <source>
        <strain evidence="7">CBS 121739</strain>
    </source>
</reference>
<dbReference type="InterPro" id="IPR000719">
    <property type="entry name" value="Prot_kinase_dom"/>
</dbReference>
<dbReference type="GeneID" id="54484212"/>
<keyword evidence="2" id="KW-0808">Transferase</keyword>
<evidence type="ECO:0000256" key="4">
    <source>
        <dbReference type="ARBA" id="ARBA00022777"/>
    </source>
</evidence>
<evidence type="ECO:0000313" key="7">
    <source>
        <dbReference type="EMBL" id="KAF2763401.1"/>
    </source>
</evidence>
<feature type="domain" description="Protein kinase" evidence="6">
    <location>
        <begin position="10"/>
        <end position="380"/>
    </location>
</feature>
<keyword evidence="5" id="KW-0067">ATP-binding</keyword>
<dbReference type="SMART" id="SM00220">
    <property type="entry name" value="S_TKc"/>
    <property type="match status" value="1"/>
</dbReference>
<dbReference type="GO" id="GO:0005524">
    <property type="term" value="F:ATP binding"/>
    <property type="evidence" value="ECO:0007669"/>
    <property type="project" value="UniProtKB-KW"/>
</dbReference>
<dbReference type="GO" id="GO:0004674">
    <property type="term" value="F:protein serine/threonine kinase activity"/>
    <property type="evidence" value="ECO:0007669"/>
    <property type="project" value="UniProtKB-KW"/>
</dbReference>
<dbReference type="PANTHER" id="PTHR45646:SF11">
    <property type="entry name" value="SERINE_THREONINE-PROTEIN KINASE DOA"/>
    <property type="match status" value="1"/>
</dbReference>
<evidence type="ECO:0000313" key="8">
    <source>
        <dbReference type="Proteomes" id="UP000799437"/>
    </source>
</evidence>
<evidence type="ECO:0000256" key="2">
    <source>
        <dbReference type="ARBA" id="ARBA00022679"/>
    </source>
</evidence>
<evidence type="ECO:0000256" key="3">
    <source>
        <dbReference type="ARBA" id="ARBA00022741"/>
    </source>
</evidence>
<dbReference type="SUPFAM" id="SSF56112">
    <property type="entry name" value="Protein kinase-like (PK-like)"/>
    <property type="match status" value="1"/>
</dbReference>
<dbReference type="PANTHER" id="PTHR45646">
    <property type="entry name" value="SERINE/THREONINE-PROTEIN KINASE DOA-RELATED"/>
    <property type="match status" value="1"/>
</dbReference>
<gene>
    <name evidence="7" type="ORF">EJ05DRAFT_472309</name>
</gene>
<dbReference type="GO" id="GO:0043484">
    <property type="term" value="P:regulation of RNA splicing"/>
    <property type="evidence" value="ECO:0007669"/>
    <property type="project" value="TreeGrafter"/>
</dbReference>
<dbReference type="Gene3D" id="3.30.200.20">
    <property type="entry name" value="Phosphorylase Kinase, domain 1"/>
    <property type="match status" value="1"/>
</dbReference>
<dbReference type="PROSITE" id="PS50011">
    <property type="entry name" value="PROTEIN_KINASE_DOM"/>
    <property type="match status" value="1"/>
</dbReference>
<dbReference type="RefSeq" id="XP_033605852.1">
    <property type="nucleotide sequence ID" value="XM_033743158.1"/>
</dbReference>
<organism evidence="7 8">
    <name type="scientific">Pseudovirgaria hyperparasitica</name>
    <dbReference type="NCBI Taxonomy" id="470096"/>
    <lineage>
        <taxon>Eukaryota</taxon>
        <taxon>Fungi</taxon>
        <taxon>Dikarya</taxon>
        <taxon>Ascomycota</taxon>
        <taxon>Pezizomycotina</taxon>
        <taxon>Dothideomycetes</taxon>
        <taxon>Dothideomycetes incertae sedis</taxon>
        <taxon>Acrospermales</taxon>
        <taxon>Acrospermaceae</taxon>
        <taxon>Pseudovirgaria</taxon>
    </lineage>
</organism>
<evidence type="ECO:0000256" key="5">
    <source>
        <dbReference type="ARBA" id="ARBA00022840"/>
    </source>
</evidence>
<dbReference type="EMBL" id="ML996565">
    <property type="protein sequence ID" value="KAF2763401.1"/>
    <property type="molecule type" value="Genomic_DNA"/>
</dbReference>
<keyword evidence="1" id="KW-0723">Serine/threonine-protein kinase</keyword>
<name>A0A6A6WMG8_9PEZI</name>
<dbReference type="InterPro" id="IPR051175">
    <property type="entry name" value="CLK_kinases"/>
</dbReference>
<keyword evidence="4 7" id="KW-0418">Kinase</keyword>
<proteinExistence type="predicted"/>
<keyword evidence="8" id="KW-1185">Reference proteome</keyword>
<accession>A0A6A6WMG8</accession>
<dbReference type="Pfam" id="PF00069">
    <property type="entry name" value="Pkinase"/>
    <property type="match status" value="1"/>
</dbReference>
<dbReference type="Gene3D" id="1.10.510.10">
    <property type="entry name" value="Transferase(Phosphotransferase) domain 1"/>
    <property type="match status" value="1"/>
</dbReference>
<dbReference type="InterPro" id="IPR011009">
    <property type="entry name" value="Kinase-like_dom_sf"/>
</dbReference>